<dbReference type="AlphaFoldDB" id="A0A4Y2SF87"/>
<dbReference type="Proteomes" id="UP000499080">
    <property type="component" value="Unassembled WGS sequence"/>
</dbReference>
<dbReference type="EMBL" id="BGPR01021451">
    <property type="protein sequence ID" value="GBN86757.1"/>
    <property type="molecule type" value="Genomic_DNA"/>
</dbReference>
<sequence length="84" mass="9821">MRRGQNLTLDSSASNAVYLKFPEIPYVSNVLRHVTDDECRGQGINLPQCKTAFFNKRFRHIKSQSCFIRTIPELHQLYKVLYFA</sequence>
<gene>
    <name evidence="2" type="ORF">AVEN_274339_1</name>
    <name evidence="1" type="ORF">AVEN_7433_1</name>
</gene>
<proteinExistence type="predicted"/>
<reference evidence="1 3" key="1">
    <citation type="journal article" date="2019" name="Sci. Rep.">
        <title>Orb-weaving spider Araneus ventricosus genome elucidates the spidroin gene catalogue.</title>
        <authorList>
            <person name="Kono N."/>
            <person name="Nakamura H."/>
            <person name="Ohtoshi R."/>
            <person name="Moran D.A.P."/>
            <person name="Shinohara A."/>
            <person name="Yoshida Y."/>
            <person name="Fujiwara M."/>
            <person name="Mori M."/>
            <person name="Tomita M."/>
            <person name="Arakawa K."/>
        </authorList>
    </citation>
    <scope>NUCLEOTIDE SEQUENCE [LARGE SCALE GENOMIC DNA]</scope>
</reference>
<evidence type="ECO:0000313" key="2">
    <source>
        <dbReference type="EMBL" id="GBN86817.1"/>
    </source>
</evidence>
<accession>A0A4Y2SF87</accession>
<organism evidence="1 3">
    <name type="scientific">Araneus ventricosus</name>
    <name type="common">Orbweaver spider</name>
    <name type="synonym">Epeira ventricosa</name>
    <dbReference type="NCBI Taxonomy" id="182803"/>
    <lineage>
        <taxon>Eukaryota</taxon>
        <taxon>Metazoa</taxon>
        <taxon>Ecdysozoa</taxon>
        <taxon>Arthropoda</taxon>
        <taxon>Chelicerata</taxon>
        <taxon>Arachnida</taxon>
        <taxon>Araneae</taxon>
        <taxon>Araneomorphae</taxon>
        <taxon>Entelegynae</taxon>
        <taxon>Araneoidea</taxon>
        <taxon>Araneidae</taxon>
        <taxon>Araneus</taxon>
    </lineage>
</organism>
<keyword evidence="3" id="KW-1185">Reference proteome</keyword>
<comment type="caution">
    <text evidence="1">The sequence shown here is derived from an EMBL/GenBank/DDBJ whole genome shotgun (WGS) entry which is preliminary data.</text>
</comment>
<name>A0A4Y2SF87_ARAVE</name>
<evidence type="ECO:0000313" key="3">
    <source>
        <dbReference type="Proteomes" id="UP000499080"/>
    </source>
</evidence>
<dbReference type="EMBL" id="BGPR01021473">
    <property type="protein sequence ID" value="GBN86817.1"/>
    <property type="molecule type" value="Genomic_DNA"/>
</dbReference>
<evidence type="ECO:0000313" key="1">
    <source>
        <dbReference type="EMBL" id="GBN86757.1"/>
    </source>
</evidence>
<protein>
    <submittedName>
        <fullName evidence="1">Uncharacterized protein</fullName>
    </submittedName>
</protein>